<dbReference type="AlphaFoldDB" id="A0A834TW05"/>
<proteinExistence type="predicted"/>
<name>A0A834TW05_9FABA</name>
<organism evidence="1 2">
    <name type="scientific">Senna tora</name>
    <dbReference type="NCBI Taxonomy" id="362788"/>
    <lineage>
        <taxon>Eukaryota</taxon>
        <taxon>Viridiplantae</taxon>
        <taxon>Streptophyta</taxon>
        <taxon>Embryophyta</taxon>
        <taxon>Tracheophyta</taxon>
        <taxon>Spermatophyta</taxon>
        <taxon>Magnoliopsida</taxon>
        <taxon>eudicotyledons</taxon>
        <taxon>Gunneridae</taxon>
        <taxon>Pentapetalae</taxon>
        <taxon>rosids</taxon>
        <taxon>fabids</taxon>
        <taxon>Fabales</taxon>
        <taxon>Fabaceae</taxon>
        <taxon>Caesalpinioideae</taxon>
        <taxon>Cassia clade</taxon>
        <taxon>Senna</taxon>
    </lineage>
</organism>
<dbReference type="EMBL" id="JAAIUW010000005">
    <property type="protein sequence ID" value="KAF7829590.1"/>
    <property type="molecule type" value="Genomic_DNA"/>
</dbReference>
<accession>A0A834TW05</accession>
<gene>
    <name evidence="1" type="ORF">G2W53_011923</name>
</gene>
<protein>
    <submittedName>
        <fullName evidence="1">Uncharacterized protein</fullName>
    </submittedName>
</protein>
<comment type="caution">
    <text evidence="1">The sequence shown here is derived from an EMBL/GenBank/DDBJ whole genome shotgun (WGS) entry which is preliminary data.</text>
</comment>
<evidence type="ECO:0000313" key="2">
    <source>
        <dbReference type="Proteomes" id="UP000634136"/>
    </source>
</evidence>
<keyword evidence="2" id="KW-1185">Reference proteome</keyword>
<reference evidence="1" key="1">
    <citation type="submission" date="2020-09" db="EMBL/GenBank/DDBJ databases">
        <title>Genome-Enabled Discovery of Anthraquinone Biosynthesis in Senna tora.</title>
        <authorList>
            <person name="Kang S.-H."/>
            <person name="Pandey R.P."/>
            <person name="Lee C.-M."/>
            <person name="Sim J.-S."/>
            <person name="Jeong J.-T."/>
            <person name="Choi B.-S."/>
            <person name="Jung M."/>
            <person name="Ginzburg D."/>
            <person name="Zhao K."/>
            <person name="Won S.Y."/>
            <person name="Oh T.-J."/>
            <person name="Yu Y."/>
            <person name="Kim N.-H."/>
            <person name="Lee O.R."/>
            <person name="Lee T.-H."/>
            <person name="Bashyal P."/>
            <person name="Kim T.-S."/>
            <person name="Lee W.-H."/>
            <person name="Kawkins C."/>
            <person name="Kim C.-K."/>
            <person name="Kim J.S."/>
            <person name="Ahn B.O."/>
            <person name="Rhee S.Y."/>
            <person name="Sohng J.K."/>
        </authorList>
    </citation>
    <scope>NUCLEOTIDE SEQUENCE</scope>
    <source>
        <tissue evidence="1">Leaf</tissue>
    </source>
</reference>
<dbReference type="Proteomes" id="UP000634136">
    <property type="component" value="Unassembled WGS sequence"/>
</dbReference>
<sequence length="78" mass="9398">MDYLLEWYELRSHEAELRLLFAFTQAPTILQWDSKMYPWWWELETWQTEKAKKALGSEKGCAIAYWTASSVPYTCDRQ</sequence>
<evidence type="ECO:0000313" key="1">
    <source>
        <dbReference type="EMBL" id="KAF7829590.1"/>
    </source>
</evidence>